<sequence length="542" mass="60012">MSNICEMEDSLLSDLGKIQPPTKLEAPPAQRQPILMPSKPDQTPKVVTHKFLDKYVSGFEIDGEFRLCFNQFYSLFFGDLVLEDIVRAYADLRFNNALADPEQLLALKRASVVQPTAEECGLIQRSLAERLLNYLKPVKGRQLPPNFPHCSEGDRIPAEHCCFGGCKGTIYPALYPTCIECAECHEMHTPEQFVAHTHEEANPNVLGYWGFSSNNWREYIHLPECLTNKNRAVAMLDAFKSQAGSRKRPAKEPLELNNGVEKIFAISNPLVPMANIAANAAALPQHRLVQPQSHHPLQQQHPTVIAAPVPQKLPPTSVQPQMPMFSPKPLNGSLQQQTQQQKLNLFQKLYQMNNNQSTLANFFPQHMLQQQTKAAMPPPALPTVSLSEKPVVFNGIPVVPEARKPFPQLASLKLPVAPQNNALSALINGSKLSAELLKPSIASQRPNFGDPGLDNILMLNVPAHVLPVVRAKIMDSERTLQTQVHSLTSENESLKRQVNALMQMVVSPSIIPKISPIQPPQKVSPSVLAPAVTSIRPPTFLC</sequence>
<reference evidence="4" key="2">
    <citation type="journal article" date="2015" name="Genome Biol.">
        <title>Comparative genomics of Steinernema reveals deeply conserved gene regulatory networks.</title>
        <authorList>
            <person name="Dillman A.R."/>
            <person name="Macchietto M."/>
            <person name="Porter C.F."/>
            <person name="Rogers A."/>
            <person name="Williams B."/>
            <person name="Antoshechkin I."/>
            <person name="Lee M.M."/>
            <person name="Goodwin Z."/>
            <person name="Lu X."/>
            <person name="Lewis E.E."/>
            <person name="Goodrich-Blair H."/>
            <person name="Stock S.P."/>
            <person name="Adams B.J."/>
            <person name="Sternberg P.W."/>
            <person name="Mortazavi A."/>
        </authorList>
    </citation>
    <scope>NUCLEOTIDE SEQUENCE [LARGE SCALE GENOMIC DNA]</scope>
    <source>
        <strain evidence="4">ALL</strain>
    </source>
</reference>
<reference evidence="4" key="3">
    <citation type="journal article" date="2019" name="G3 (Bethesda)">
        <title>Hybrid Assembly of the Genome of the Entomopathogenic Nematode Steinernema carpocapsae Identifies the X-Chromosome.</title>
        <authorList>
            <person name="Serra L."/>
            <person name="Macchietto M."/>
            <person name="Macias-Munoz A."/>
            <person name="McGill C.J."/>
            <person name="Rodriguez I.M."/>
            <person name="Rodriguez B."/>
            <person name="Murad R."/>
            <person name="Mortazavi A."/>
        </authorList>
    </citation>
    <scope>NUCLEOTIDE SEQUENCE [LARGE SCALE GENOMIC DNA]</scope>
    <source>
        <strain evidence="4">ALL</strain>
    </source>
</reference>
<keyword evidence="2" id="KW-0175">Coiled coil</keyword>
<evidence type="ECO:0000256" key="2">
    <source>
        <dbReference type="SAM" id="Coils"/>
    </source>
</evidence>
<dbReference type="InterPro" id="IPR014890">
    <property type="entry name" value="c-SKI_SMAD4-bd_dom"/>
</dbReference>
<organism evidence="4">
    <name type="scientific">Steinernema carpocapsae</name>
    <name type="common">Entomopathogenic nematode</name>
    <dbReference type="NCBI Taxonomy" id="34508"/>
    <lineage>
        <taxon>Eukaryota</taxon>
        <taxon>Metazoa</taxon>
        <taxon>Ecdysozoa</taxon>
        <taxon>Nematoda</taxon>
        <taxon>Chromadorea</taxon>
        <taxon>Rhabditida</taxon>
        <taxon>Tylenchina</taxon>
        <taxon>Panagrolaimomorpha</taxon>
        <taxon>Strongyloidoidea</taxon>
        <taxon>Steinernematidae</taxon>
        <taxon>Steinernema</taxon>
    </lineage>
</organism>
<dbReference type="CDD" id="cd21074">
    <property type="entry name" value="DHD_Ski_Sno_Dac"/>
    <property type="match status" value="1"/>
</dbReference>
<dbReference type="InterPro" id="IPR037000">
    <property type="entry name" value="Ski_DNA-bd_sf"/>
</dbReference>
<proteinExistence type="inferred from homology"/>
<dbReference type="InterPro" id="IPR009061">
    <property type="entry name" value="DNA-bd_dom_put_sf"/>
</dbReference>
<protein>
    <recommendedName>
        <fullName evidence="3">c-SKI SMAD4-binding domain-containing protein</fullName>
    </recommendedName>
</protein>
<evidence type="ECO:0000256" key="1">
    <source>
        <dbReference type="ARBA" id="ARBA00009513"/>
    </source>
</evidence>
<evidence type="ECO:0000259" key="3">
    <source>
        <dbReference type="SMART" id="SM01046"/>
    </source>
</evidence>
<accession>A0A4U8V2B9</accession>
<dbReference type="SUPFAM" id="SSF63763">
    <property type="entry name" value="SAND domain-like"/>
    <property type="match status" value="1"/>
</dbReference>
<dbReference type="EMBL" id="AZBU02000001">
    <property type="protein sequence ID" value="TMS40106.1"/>
    <property type="molecule type" value="Genomic_DNA"/>
</dbReference>
<dbReference type="GO" id="GO:0030514">
    <property type="term" value="P:negative regulation of BMP signaling pathway"/>
    <property type="evidence" value="ECO:0007669"/>
    <property type="project" value="TreeGrafter"/>
</dbReference>
<dbReference type="Gene3D" id="3.10.260.20">
    <property type="entry name" value="Ski"/>
    <property type="match status" value="1"/>
</dbReference>
<feature type="domain" description="c-SKI SMAD4-binding" evidence="3">
    <location>
        <begin position="159"/>
        <end position="244"/>
    </location>
</feature>
<comment type="similarity">
    <text evidence="1">Belongs to the SKI family.</text>
</comment>
<dbReference type="GO" id="GO:0000978">
    <property type="term" value="F:RNA polymerase II cis-regulatory region sequence-specific DNA binding"/>
    <property type="evidence" value="ECO:0007669"/>
    <property type="project" value="TreeGrafter"/>
</dbReference>
<dbReference type="InterPro" id="IPR010919">
    <property type="entry name" value="SAND-like_dom_sf"/>
</dbReference>
<dbReference type="STRING" id="34508.A0A4U8V2B9"/>
<dbReference type="SMART" id="SM01046">
    <property type="entry name" value="c-SKI_SMAD_bind"/>
    <property type="match status" value="1"/>
</dbReference>
<name>A0A4U8V2B9_STECR</name>
<dbReference type="SUPFAM" id="SSF46955">
    <property type="entry name" value="Putative DNA-binding domain"/>
    <property type="match status" value="1"/>
</dbReference>
<gene>
    <name evidence="4" type="ORF">L596_006528</name>
</gene>
<reference evidence="4" key="1">
    <citation type="submission" date="2013-11" db="EMBL/GenBank/DDBJ databases">
        <authorList>
            <person name="Sternberg P."/>
            <person name="Dillman A."/>
            <person name="Macchietto M."/>
        </authorList>
    </citation>
    <scope>NUCLEOTIDE SEQUENCE</scope>
    <source>
        <strain evidence="4">ALL</strain>
    </source>
</reference>
<dbReference type="AlphaFoldDB" id="A0A4U8V2B9"/>
<dbReference type="GO" id="GO:0005634">
    <property type="term" value="C:nucleus"/>
    <property type="evidence" value="ECO:0007669"/>
    <property type="project" value="TreeGrafter"/>
</dbReference>
<dbReference type="OrthoDB" id="3938623at2759"/>
<dbReference type="GO" id="GO:0000981">
    <property type="term" value="F:DNA-binding transcription factor activity, RNA polymerase II-specific"/>
    <property type="evidence" value="ECO:0007669"/>
    <property type="project" value="TreeGrafter"/>
</dbReference>
<comment type="caution">
    <text evidence="4">The sequence shown here is derived from an EMBL/GenBank/DDBJ whole genome shotgun (WGS) entry which is preliminary data.</text>
</comment>
<dbReference type="Pfam" id="PF08782">
    <property type="entry name" value="c-SKI_SMAD_bind"/>
    <property type="match status" value="1"/>
</dbReference>
<dbReference type="GO" id="GO:0005737">
    <property type="term" value="C:cytoplasm"/>
    <property type="evidence" value="ECO:0007669"/>
    <property type="project" value="TreeGrafter"/>
</dbReference>
<feature type="coiled-coil region" evidence="2">
    <location>
        <begin position="477"/>
        <end position="504"/>
    </location>
</feature>
<evidence type="ECO:0000313" key="4">
    <source>
        <dbReference type="EMBL" id="TMS40106.1"/>
    </source>
</evidence>
<dbReference type="GO" id="GO:0005667">
    <property type="term" value="C:transcription regulator complex"/>
    <property type="evidence" value="ECO:0007669"/>
    <property type="project" value="TreeGrafter"/>
</dbReference>
<dbReference type="Pfam" id="PF02437">
    <property type="entry name" value="Ski_Sno_DHD"/>
    <property type="match status" value="1"/>
</dbReference>
<dbReference type="GO" id="GO:0046332">
    <property type="term" value="F:SMAD binding"/>
    <property type="evidence" value="ECO:0007669"/>
    <property type="project" value="InterPro"/>
</dbReference>
<dbReference type="InterPro" id="IPR003380">
    <property type="entry name" value="SKI/SNO/DAC"/>
</dbReference>
<dbReference type="InterPro" id="IPR023216">
    <property type="entry name" value="Tscrpt_reg_SKI_SnoN"/>
</dbReference>
<dbReference type="Gene3D" id="3.10.390.10">
    <property type="entry name" value="SAND domain-like"/>
    <property type="match status" value="1"/>
</dbReference>
<dbReference type="PANTHER" id="PTHR10005">
    <property type="entry name" value="SKI ONCOGENE-RELATED"/>
    <property type="match status" value="1"/>
</dbReference>